<feature type="transmembrane region" description="Helical" evidence="1">
    <location>
        <begin position="176"/>
        <end position="197"/>
    </location>
</feature>
<dbReference type="PANTHER" id="PTHR36111:SF2">
    <property type="entry name" value="INNER MEMBRANE PROTEIN"/>
    <property type="match status" value="1"/>
</dbReference>
<keyword evidence="1" id="KW-0812">Transmembrane</keyword>
<dbReference type="EMBL" id="JAJEQL010000026">
    <property type="protein sequence ID" value="MCC2200015.1"/>
    <property type="molecule type" value="Genomic_DNA"/>
</dbReference>
<protein>
    <submittedName>
        <fullName evidence="2">DUF554 domain-containing protein</fullName>
    </submittedName>
</protein>
<sequence length="231" mass="24445">MPIGVLTNCAAVLLGGLLGTYLGKILPRGLKDNLPTLFGFCSIAIGVNSIIKASGMTAVVLAILVGFTIGHLLHLEQWTSKFFHNLVRVLHLGGEDIDMEFYITAVALFCCSGFGWYSTLTEGITGDPSLLMSKAVLDGFTAMIFAASLGKSICAIPLPQCAILLVVYMVGRTLSAYLTPTMFADLSACGGILTMAAGFRVSKIKSVPLVDLMPALILVMPFSMAWSALMG</sequence>
<keyword evidence="1" id="KW-0472">Membrane</keyword>
<evidence type="ECO:0000313" key="3">
    <source>
        <dbReference type="Proteomes" id="UP001430637"/>
    </source>
</evidence>
<feature type="transmembrane region" description="Helical" evidence="1">
    <location>
        <begin position="140"/>
        <end position="170"/>
    </location>
</feature>
<feature type="transmembrane region" description="Helical" evidence="1">
    <location>
        <begin position="35"/>
        <end position="51"/>
    </location>
</feature>
<gene>
    <name evidence="2" type="ORF">LKD23_09675</name>
</gene>
<reference evidence="2" key="1">
    <citation type="submission" date="2021-10" db="EMBL/GenBank/DDBJ databases">
        <title>Anaerobic single-cell dispensing facilitates the cultivation of human gut bacteria.</title>
        <authorList>
            <person name="Afrizal A."/>
        </authorList>
    </citation>
    <scope>NUCLEOTIDE SEQUENCE</scope>
    <source>
        <strain evidence="2">CLA-AA-H233</strain>
    </source>
</reference>
<keyword evidence="1" id="KW-1133">Transmembrane helix</keyword>
<proteinExistence type="predicted"/>
<organism evidence="2 3">
    <name type="scientific">Faecalibacterium butyricigenerans</name>
    <dbReference type="NCBI Taxonomy" id="1851427"/>
    <lineage>
        <taxon>Bacteria</taxon>
        <taxon>Bacillati</taxon>
        <taxon>Bacillota</taxon>
        <taxon>Clostridia</taxon>
        <taxon>Eubacteriales</taxon>
        <taxon>Oscillospiraceae</taxon>
        <taxon>Faecalibacterium</taxon>
    </lineage>
</organism>
<dbReference type="PANTHER" id="PTHR36111">
    <property type="entry name" value="INNER MEMBRANE PROTEIN-RELATED"/>
    <property type="match status" value="1"/>
</dbReference>
<dbReference type="InterPro" id="IPR007563">
    <property type="entry name" value="DUF554"/>
</dbReference>
<feature type="transmembrane region" description="Helical" evidence="1">
    <location>
        <begin position="101"/>
        <end position="120"/>
    </location>
</feature>
<dbReference type="RefSeq" id="WP_156075122.1">
    <property type="nucleotide sequence ID" value="NZ_JAJEQL010000026.1"/>
</dbReference>
<keyword evidence="3" id="KW-1185">Reference proteome</keyword>
<dbReference type="Proteomes" id="UP001430637">
    <property type="component" value="Unassembled WGS sequence"/>
</dbReference>
<accession>A0ABS8F9V3</accession>
<comment type="caution">
    <text evidence="2">The sequence shown here is derived from an EMBL/GenBank/DDBJ whole genome shotgun (WGS) entry which is preliminary data.</text>
</comment>
<feature type="transmembrane region" description="Helical" evidence="1">
    <location>
        <begin position="209"/>
        <end position="229"/>
    </location>
</feature>
<evidence type="ECO:0000313" key="2">
    <source>
        <dbReference type="EMBL" id="MCC2200015.1"/>
    </source>
</evidence>
<name>A0ABS8F9V3_9FIRM</name>
<feature type="transmembrane region" description="Helical" evidence="1">
    <location>
        <begin position="58"/>
        <end position="75"/>
    </location>
</feature>
<evidence type="ECO:0000256" key="1">
    <source>
        <dbReference type="SAM" id="Phobius"/>
    </source>
</evidence>
<dbReference type="Pfam" id="PF04474">
    <property type="entry name" value="DUF554"/>
    <property type="match status" value="1"/>
</dbReference>